<proteinExistence type="predicted"/>
<name>A0AAV7HKZ1_DENCH</name>
<reference evidence="2 3" key="1">
    <citation type="journal article" date="2021" name="Hortic Res">
        <title>Chromosome-scale assembly of the Dendrobium chrysotoxum genome enhances the understanding of orchid evolution.</title>
        <authorList>
            <person name="Zhang Y."/>
            <person name="Zhang G.Q."/>
            <person name="Zhang D."/>
            <person name="Liu X.D."/>
            <person name="Xu X.Y."/>
            <person name="Sun W.H."/>
            <person name="Yu X."/>
            <person name="Zhu X."/>
            <person name="Wang Z.W."/>
            <person name="Zhao X."/>
            <person name="Zhong W.Y."/>
            <person name="Chen H."/>
            <person name="Yin W.L."/>
            <person name="Huang T."/>
            <person name="Niu S.C."/>
            <person name="Liu Z.J."/>
        </authorList>
    </citation>
    <scope>NUCLEOTIDE SEQUENCE [LARGE SCALE GENOMIC DNA]</scope>
    <source>
        <strain evidence="2">Lindl</strain>
    </source>
</reference>
<dbReference type="AlphaFoldDB" id="A0AAV7HKZ1"/>
<accession>A0AAV7HKZ1</accession>
<keyword evidence="1" id="KW-0812">Transmembrane</keyword>
<evidence type="ECO:0000313" key="3">
    <source>
        <dbReference type="Proteomes" id="UP000775213"/>
    </source>
</evidence>
<dbReference type="Proteomes" id="UP000775213">
    <property type="component" value="Unassembled WGS sequence"/>
</dbReference>
<gene>
    <name evidence="2" type="ORF">IEQ34_002111</name>
</gene>
<sequence>MQIRTDRRVNAELFGRTWKPTDSMVDFWCSNALQSTTRNCKKKNHEGLLMDYKFIIIIIEKDIDTGYIAEEGISFCSKYLERFQFLDKVATTAEEQFIFKFSSGGTPLGNVTSFNLDDNSLVQEMTDKQENPIRRRGRTTHADIQNMLPGTRIYIEVNENNIPCNITESIMLGSYLGVVTRDLILAQIVFPDWRNKVMDSFKKKMLGEIEIYRIHNVMDQLEWFGYLTLLTIVVMPRFGLDANYSFYV</sequence>
<evidence type="ECO:0008006" key="4">
    <source>
        <dbReference type="Google" id="ProtNLM"/>
    </source>
</evidence>
<evidence type="ECO:0000256" key="1">
    <source>
        <dbReference type="SAM" id="Phobius"/>
    </source>
</evidence>
<evidence type="ECO:0000313" key="2">
    <source>
        <dbReference type="EMBL" id="KAH0468879.1"/>
    </source>
</evidence>
<organism evidence="2 3">
    <name type="scientific">Dendrobium chrysotoxum</name>
    <name type="common">Orchid</name>
    <dbReference type="NCBI Taxonomy" id="161865"/>
    <lineage>
        <taxon>Eukaryota</taxon>
        <taxon>Viridiplantae</taxon>
        <taxon>Streptophyta</taxon>
        <taxon>Embryophyta</taxon>
        <taxon>Tracheophyta</taxon>
        <taxon>Spermatophyta</taxon>
        <taxon>Magnoliopsida</taxon>
        <taxon>Liliopsida</taxon>
        <taxon>Asparagales</taxon>
        <taxon>Orchidaceae</taxon>
        <taxon>Epidendroideae</taxon>
        <taxon>Malaxideae</taxon>
        <taxon>Dendrobiinae</taxon>
        <taxon>Dendrobium</taxon>
    </lineage>
</organism>
<keyword evidence="3" id="KW-1185">Reference proteome</keyword>
<keyword evidence="1" id="KW-0472">Membrane</keyword>
<keyword evidence="1" id="KW-1133">Transmembrane helix</keyword>
<feature type="transmembrane region" description="Helical" evidence="1">
    <location>
        <begin position="223"/>
        <end position="240"/>
    </location>
</feature>
<comment type="caution">
    <text evidence="2">The sequence shown here is derived from an EMBL/GenBank/DDBJ whole genome shotgun (WGS) entry which is preliminary data.</text>
</comment>
<dbReference type="EMBL" id="JAGFBR010000003">
    <property type="protein sequence ID" value="KAH0468879.1"/>
    <property type="molecule type" value="Genomic_DNA"/>
</dbReference>
<protein>
    <recommendedName>
        <fullName evidence="4">DUF4218 domain-containing protein</fullName>
    </recommendedName>
</protein>